<accession>A0A454HE57</accession>
<evidence type="ECO:0000313" key="1">
    <source>
        <dbReference type="EMBL" id="RHC03201.1"/>
    </source>
</evidence>
<reference evidence="1 2" key="1">
    <citation type="submission" date="2018-08" db="EMBL/GenBank/DDBJ databases">
        <title>A genome reference for cultivated species of the human gut microbiota.</title>
        <authorList>
            <person name="Zou Y."/>
            <person name="Xue W."/>
            <person name="Luo G."/>
        </authorList>
    </citation>
    <scope>NUCLEOTIDE SEQUENCE [LARGE SCALE GENOMIC DNA]</scope>
    <source>
        <strain evidence="1 2">AM37-4AC</strain>
    </source>
</reference>
<protein>
    <submittedName>
        <fullName evidence="1">Uncharacterized protein</fullName>
    </submittedName>
</protein>
<comment type="caution">
    <text evidence="1">The sequence shown here is derived from an EMBL/GenBank/DDBJ whole genome shotgun (WGS) entry which is preliminary data.</text>
</comment>
<sequence>MLGQSEGISVGIIRETLFRQRRTLLEKEISLRNYYVKVRAYKTIDGKQYYGTYSSVKRIKVK</sequence>
<dbReference type="AlphaFoldDB" id="A0A454HE57"/>
<dbReference type="RefSeq" id="WP_117998357.1">
    <property type="nucleotide sequence ID" value="NZ_QSHL01000015.1"/>
</dbReference>
<evidence type="ECO:0000313" key="2">
    <source>
        <dbReference type="Proteomes" id="UP000265808"/>
    </source>
</evidence>
<gene>
    <name evidence="1" type="ORF">DW859_15315</name>
</gene>
<proteinExistence type="predicted"/>
<dbReference type="Proteomes" id="UP000265808">
    <property type="component" value="Unassembled WGS sequence"/>
</dbReference>
<name>A0A454HE57_9FIRM</name>
<organism evidence="1 2">
    <name type="scientific">Blautia obeum</name>
    <dbReference type="NCBI Taxonomy" id="40520"/>
    <lineage>
        <taxon>Bacteria</taxon>
        <taxon>Bacillati</taxon>
        <taxon>Bacillota</taxon>
        <taxon>Clostridia</taxon>
        <taxon>Lachnospirales</taxon>
        <taxon>Lachnospiraceae</taxon>
        <taxon>Blautia</taxon>
    </lineage>
</organism>
<dbReference type="EMBL" id="QSHL01000015">
    <property type="protein sequence ID" value="RHC03201.1"/>
    <property type="molecule type" value="Genomic_DNA"/>
</dbReference>